<organism evidence="2 3">
    <name type="scientific">Pelobates cultripes</name>
    <name type="common">Western spadefoot toad</name>
    <dbReference type="NCBI Taxonomy" id="61616"/>
    <lineage>
        <taxon>Eukaryota</taxon>
        <taxon>Metazoa</taxon>
        <taxon>Chordata</taxon>
        <taxon>Craniata</taxon>
        <taxon>Vertebrata</taxon>
        <taxon>Euteleostomi</taxon>
        <taxon>Amphibia</taxon>
        <taxon>Batrachia</taxon>
        <taxon>Anura</taxon>
        <taxon>Pelobatoidea</taxon>
        <taxon>Pelobatidae</taxon>
        <taxon>Pelobates</taxon>
    </lineage>
</organism>
<protein>
    <submittedName>
        <fullName evidence="2">Uncharacterized protein</fullName>
    </submittedName>
</protein>
<evidence type="ECO:0000256" key="1">
    <source>
        <dbReference type="SAM" id="MobiDB-lite"/>
    </source>
</evidence>
<proteinExistence type="predicted"/>
<keyword evidence="3" id="KW-1185">Reference proteome</keyword>
<feature type="compositionally biased region" description="Polar residues" evidence="1">
    <location>
        <begin position="93"/>
        <end position="104"/>
    </location>
</feature>
<reference evidence="2" key="1">
    <citation type="submission" date="2022-03" db="EMBL/GenBank/DDBJ databases">
        <authorList>
            <person name="Alioto T."/>
            <person name="Alioto T."/>
            <person name="Gomez Garrido J."/>
        </authorList>
    </citation>
    <scope>NUCLEOTIDE SEQUENCE</scope>
</reference>
<dbReference type="EMBL" id="OW240917">
    <property type="protein sequence ID" value="CAH2301426.1"/>
    <property type="molecule type" value="Genomic_DNA"/>
</dbReference>
<accession>A0AAD1WBK2</accession>
<feature type="compositionally biased region" description="Basic and acidic residues" evidence="1">
    <location>
        <begin position="38"/>
        <end position="49"/>
    </location>
</feature>
<dbReference type="AlphaFoldDB" id="A0AAD1WBK2"/>
<feature type="compositionally biased region" description="Polar residues" evidence="1">
    <location>
        <begin position="50"/>
        <end position="63"/>
    </location>
</feature>
<dbReference type="Proteomes" id="UP001295444">
    <property type="component" value="Chromosome 06"/>
</dbReference>
<gene>
    <name evidence="2" type="ORF">PECUL_23A003034</name>
</gene>
<feature type="region of interest" description="Disordered" evidence="1">
    <location>
        <begin position="1"/>
        <end position="104"/>
    </location>
</feature>
<name>A0AAD1WBK2_PELCU</name>
<feature type="compositionally biased region" description="Polar residues" evidence="1">
    <location>
        <begin position="1"/>
        <end position="22"/>
    </location>
</feature>
<sequence length="104" mass="11543">MFPTNPETVPDSQCLTVPYTHSSRVKLEKAQTPQASSRPERQKQRDISRQQETGYPSGGNRSILTAPGNRQVIVWMHISPPSHQPDSEGPSPRGQNYPTHSLPA</sequence>
<evidence type="ECO:0000313" key="3">
    <source>
        <dbReference type="Proteomes" id="UP001295444"/>
    </source>
</evidence>
<evidence type="ECO:0000313" key="2">
    <source>
        <dbReference type="EMBL" id="CAH2301426.1"/>
    </source>
</evidence>